<proteinExistence type="inferred from homology"/>
<name>A6NSM7_9FIRM</name>
<sequence length="123" mass="13968">MKEYQLGAVESRFADLIWAGAPIATGELVRQAEQALGWKRTTTYTVLKRLCERGLFQTQDSVVTALISREEFYAMKSCRFVEESFDGSLPAFLAAFTARKKLSSQEIEQIRRMIDTCGEEEDT</sequence>
<dbReference type="GO" id="GO:0003677">
    <property type="term" value="F:DNA binding"/>
    <property type="evidence" value="ECO:0007669"/>
    <property type="project" value="UniProtKB-KW"/>
</dbReference>
<gene>
    <name evidence="5" type="ORF">BACCAP_01206</name>
</gene>
<dbReference type="InterPro" id="IPR036390">
    <property type="entry name" value="WH_DNA-bd_sf"/>
</dbReference>
<dbReference type="InterPro" id="IPR036388">
    <property type="entry name" value="WH-like_DNA-bd_sf"/>
</dbReference>
<dbReference type="Gene3D" id="1.10.4040.10">
    <property type="entry name" value="Penicillinase repressor domain"/>
    <property type="match status" value="1"/>
</dbReference>
<keyword evidence="6" id="KW-1185">Reference proteome</keyword>
<keyword evidence="2" id="KW-0805">Transcription regulation</keyword>
<dbReference type="OrthoDB" id="9795583at2"/>
<dbReference type="GO" id="GO:0045892">
    <property type="term" value="P:negative regulation of DNA-templated transcription"/>
    <property type="evidence" value="ECO:0007669"/>
    <property type="project" value="InterPro"/>
</dbReference>
<reference evidence="5 6" key="1">
    <citation type="submission" date="2007-04" db="EMBL/GenBank/DDBJ databases">
        <authorList>
            <person name="Fulton L."/>
            <person name="Clifton S."/>
            <person name="Fulton B."/>
            <person name="Xu J."/>
            <person name="Minx P."/>
            <person name="Pepin K.H."/>
            <person name="Johnson M."/>
            <person name="Thiruvilangam P."/>
            <person name="Bhonagiri V."/>
            <person name="Nash W.E."/>
            <person name="Mardis E.R."/>
            <person name="Wilson R.K."/>
        </authorList>
    </citation>
    <scope>NUCLEOTIDE SEQUENCE [LARGE SCALE GENOMIC DNA]</scope>
    <source>
        <strain evidence="5 6">ATCC 29799</strain>
    </source>
</reference>
<keyword evidence="3" id="KW-0238">DNA-binding</keyword>
<evidence type="ECO:0000256" key="2">
    <source>
        <dbReference type="ARBA" id="ARBA00023015"/>
    </source>
</evidence>
<evidence type="ECO:0000313" key="5">
    <source>
        <dbReference type="EMBL" id="EDN00984.1"/>
    </source>
</evidence>
<dbReference type="STRING" id="411467.BACCAP_01206"/>
<evidence type="ECO:0000313" key="6">
    <source>
        <dbReference type="Proteomes" id="UP000003639"/>
    </source>
</evidence>
<dbReference type="Gene3D" id="1.10.10.10">
    <property type="entry name" value="Winged helix-like DNA-binding domain superfamily/Winged helix DNA-binding domain"/>
    <property type="match status" value="1"/>
</dbReference>
<protein>
    <submittedName>
        <fullName evidence="5">Transcriptional regulator, BlaI/MecI/CopY family</fullName>
    </submittedName>
</protein>
<keyword evidence="4" id="KW-0804">Transcription</keyword>
<evidence type="ECO:0000256" key="3">
    <source>
        <dbReference type="ARBA" id="ARBA00023125"/>
    </source>
</evidence>
<reference evidence="5 6" key="2">
    <citation type="submission" date="2007-06" db="EMBL/GenBank/DDBJ databases">
        <title>Draft genome sequence of Pseudoflavonifractor capillosus ATCC 29799.</title>
        <authorList>
            <person name="Sudarsanam P."/>
            <person name="Ley R."/>
            <person name="Guruge J."/>
            <person name="Turnbaugh P.J."/>
            <person name="Mahowald M."/>
            <person name="Liep D."/>
            <person name="Gordon J."/>
        </authorList>
    </citation>
    <scope>NUCLEOTIDE SEQUENCE [LARGE SCALE GENOMIC DNA]</scope>
    <source>
        <strain evidence="5 6">ATCC 29799</strain>
    </source>
</reference>
<dbReference type="SUPFAM" id="SSF46785">
    <property type="entry name" value="Winged helix' DNA-binding domain"/>
    <property type="match status" value="1"/>
</dbReference>
<dbReference type="RefSeq" id="WP_006571754.1">
    <property type="nucleotide sequence ID" value="NZ_AAXG02000008.1"/>
</dbReference>
<dbReference type="AlphaFoldDB" id="A6NSM7"/>
<evidence type="ECO:0000256" key="4">
    <source>
        <dbReference type="ARBA" id="ARBA00023163"/>
    </source>
</evidence>
<evidence type="ECO:0000256" key="1">
    <source>
        <dbReference type="ARBA" id="ARBA00011046"/>
    </source>
</evidence>
<dbReference type="InterPro" id="IPR005650">
    <property type="entry name" value="BlaI_family"/>
</dbReference>
<dbReference type="Proteomes" id="UP000003639">
    <property type="component" value="Unassembled WGS sequence"/>
</dbReference>
<comment type="caution">
    <text evidence="5">The sequence shown here is derived from an EMBL/GenBank/DDBJ whole genome shotgun (WGS) entry which is preliminary data.</text>
</comment>
<accession>A6NSM7</accession>
<comment type="similarity">
    <text evidence="1">Belongs to the BlaI transcriptional regulatory family.</text>
</comment>
<dbReference type="eggNOG" id="COG3682">
    <property type="taxonomic scope" value="Bacteria"/>
</dbReference>
<dbReference type="EMBL" id="AAXG02000008">
    <property type="protein sequence ID" value="EDN00984.1"/>
    <property type="molecule type" value="Genomic_DNA"/>
</dbReference>
<dbReference type="Pfam" id="PF03965">
    <property type="entry name" value="Penicillinase_R"/>
    <property type="match status" value="1"/>
</dbReference>
<organism evidence="5 6">
    <name type="scientific">Pseudoflavonifractor capillosus ATCC 29799</name>
    <dbReference type="NCBI Taxonomy" id="411467"/>
    <lineage>
        <taxon>Bacteria</taxon>
        <taxon>Bacillati</taxon>
        <taxon>Bacillota</taxon>
        <taxon>Clostridia</taxon>
        <taxon>Eubacteriales</taxon>
        <taxon>Oscillospiraceae</taxon>
        <taxon>Pseudoflavonifractor</taxon>
    </lineage>
</organism>